<gene>
    <name evidence="2" type="ORF">PLANPX_3898</name>
</gene>
<proteinExistence type="predicted"/>
<keyword evidence="3" id="KW-1185">Reference proteome</keyword>
<protein>
    <recommendedName>
        <fullName evidence="4">Tetratricopeptide repeat protein</fullName>
    </recommendedName>
</protein>
<organism evidence="2 3">
    <name type="scientific">Lacipirellula parvula</name>
    <dbReference type="NCBI Taxonomy" id="2650471"/>
    <lineage>
        <taxon>Bacteria</taxon>
        <taxon>Pseudomonadati</taxon>
        <taxon>Planctomycetota</taxon>
        <taxon>Planctomycetia</taxon>
        <taxon>Pirellulales</taxon>
        <taxon>Lacipirellulaceae</taxon>
        <taxon>Lacipirellula</taxon>
    </lineage>
</organism>
<dbReference type="InterPro" id="IPR011990">
    <property type="entry name" value="TPR-like_helical_dom_sf"/>
</dbReference>
<reference evidence="3" key="1">
    <citation type="submission" date="2019-10" db="EMBL/GenBank/DDBJ databases">
        <title>Lacipirellula parvula gen. nov., sp. nov., representing a lineage of planctomycetes widespread in freshwater anoxic habitats, and description of the family Lacipirellulaceae.</title>
        <authorList>
            <person name="Dedysh S.N."/>
            <person name="Kulichevskaya I.S."/>
            <person name="Beletsky A.V."/>
            <person name="Rakitin A.L."/>
            <person name="Mardanov A.V."/>
            <person name="Ivanova A.A."/>
            <person name="Saltykova V.X."/>
            <person name="Rijpstra W.I.C."/>
            <person name="Sinninghe Damste J.S."/>
            <person name="Ravin N.V."/>
        </authorList>
    </citation>
    <scope>NUCLEOTIDE SEQUENCE [LARGE SCALE GENOMIC DNA]</scope>
    <source>
        <strain evidence="3">PX69</strain>
    </source>
</reference>
<accession>A0A5K7XIV6</accession>
<evidence type="ECO:0000313" key="2">
    <source>
        <dbReference type="EMBL" id="BBO34286.1"/>
    </source>
</evidence>
<feature type="transmembrane region" description="Helical" evidence="1">
    <location>
        <begin position="287"/>
        <end position="304"/>
    </location>
</feature>
<dbReference type="Proteomes" id="UP000326837">
    <property type="component" value="Chromosome"/>
</dbReference>
<evidence type="ECO:0008006" key="4">
    <source>
        <dbReference type="Google" id="ProtNLM"/>
    </source>
</evidence>
<dbReference type="KEGG" id="lpav:PLANPX_3898"/>
<dbReference type="Gene3D" id="1.25.40.10">
    <property type="entry name" value="Tetratricopeptide repeat domain"/>
    <property type="match status" value="1"/>
</dbReference>
<dbReference type="AlphaFoldDB" id="A0A5K7XIV6"/>
<evidence type="ECO:0000313" key="3">
    <source>
        <dbReference type="Proteomes" id="UP000326837"/>
    </source>
</evidence>
<keyword evidence="1" id="KW-0472">Membrane</keyword>
<keyword evidence="1" id="KW-0812">Transmembrane</keyword>
<evidence type="ECO:0000256" key="1">
    <source>
        <dbReference type="SAM" id="Phobius"/>
    </source>
</evidence>
<sequence length="315" mass="35618">MISHRNCRHQGVSRASLAVTFIFVMAGVFAQSACGQRPSRELVIFRSQLQELKELHYQDSNPTHTIKRYEQLIANFSEAPEVTEAMYHLARYYRSKGISKQKAIYWFREAIARSAENSWVWSKARIGLAGQLRWMTDNPQAVREARVLVEEVAANNTNQIAVLVSVEFELMMQCIVEDNSTGAERHCSRLLGYDDRQTLPAMNPLEEKMLKSLQSRSVDLLMHKVSCGPGTREGKAAWVEQFEKKHPGHEWLGEPIRQARVRIDDMGNTSPEGAELLTSKRGSARTVMIFGNLLAVVVLCAIILRKRLLRPAGPA</sequence>
<dbReference type="EMBL" id="AP021861">
    <property type="protein sequence ID" value="BBO34286.1"/>
    <property type="molecule type" value="Genomic_DNA"/>
</dbReference>
<name>A0A5K7XIV6_9BACT</name>
<keyword evidence="1" id="KW-1133">Transmembrane helix</keyword>